<name>A0A8R7V514_TRIUA</name>
<evidence type="ECO:0000313" key="2">
    <source>
        <dbReference type="Proteomes" id="UP000015106"/>
    </source>
</evidence>
<dbReference type="Proteomes" id="UP000015106">
    <property type="component" value="Chromosome 7"/>
</dbReference>
<proteinExistence type="predicted"/>
<reference evidence="1" key="2">
    <citation type="submission" date="2018-03" db="EMBL/GenBank/DDBJ databases">
        <title>The Triticum urartu genome reveals the dynamic nature of wheat genome evolution.</title>
        <authorList>
            <person name="Ling H."/>
            <person name="Ma B."/>
            <person name="Shi X."/>
            <person name="Liu H."/>
            <person name="Dong L."/>
            <person name="Sun H."/>
            <person name="Cao Y."/>
            <person name="Gao Q."/>
            <person name="Zheng S."/>
            <person name="Li Y."/>
            <person name="Yu Y."/>
            <person name="Du H."/>
            <person name="Qi M."/>
            <person name="Li Y."/>
            <person name="Yu H."/>
            <person name="Cui Y."/>
            <person name="Wang N."/>
            <person name="Chen C."/>
            <person name="Wu H."/>
            <person name="Zhao Y."/>
            <person name="Zhang J."/>
            <person name="Li Y."/>
            <person name="Zhou W."/>
            <person name="Zhang B."/>
            <person name="Hu W."/>
            <person name="Eijk M."/>
            <person name="Tang J."/>
            <person name="Witsenboer H."/>
            <person name="Zhao S."/>
            <person name="Li Z."/>
            <person name="Zhang A."/>
            <person name="Wang D."/>
            <person name="Liang C."/>
        </authorList>
    </citation>
    <scope>NUCLEOTIDE SEQUENCE [LARGE SCALE GENOMIC DNA]</scope>
    <source>
        <strain evidence="1">cv. G1812</strain>
    </source>
</reference>
<dbReference type="AlphaFoldDB" id="A0A8R7V514"/>
<dbReference type="Gramene" id="TuG1812G0700003153.01.T01">
    <property type="protein sequence ID" value="TuG1812G0700003153.01.T01"/>
    <property type="gene ID" value="TuG1812G0700003153.01"/>
</dbReference>
<sequence>MALYKLSAITMHVTVLFEVSQTLLVCDVSKLNK</sequence>
<organism evidence="1 2">
    <name type="scientific">Triticum urartu</name>
    <name type="common">Red wild einkorn</name>
    <name type="synonym">Crithodium urartu</name>
    <dbReference type="NCBI Taxonomy" id="4572"/>
    <lineage>
        <taxon>Eukaryota</taxon>
        <taxon>Viridiplantae</taxon>
        <taxon>Streptophyta</taxon>
        <taxon>Embryophyta</taxon>
        <taxon>Tracheophyta</taxon>
        <taxon>Spermatophyta</taxon>
        <taxon>Magnoliopsida</taxon>
        <taxon>Liliopsida</taxon>
        <taxon>Poales</taxon>
        <taxon>Poaceae</taxon>
        <taxon>BOP clade</taxon>
        <taxon>Pooideae</taxon>
        <taxon>Triticodae</taxon>
        <taxon>Triticeae</taxon>
        <taxon>Triticinae</taxon>
        <taxon>Triticum</taxon>
    </lineage>
</organism>
<dbReference type="EnsemblPlants" id="TuG1812G0700003153.01.T01">
    <property type="protein sequence ID" value="TuG1812G0700003153.01.T01"/>
    <property type="gene ID" value="TuG1812G0700003153.01"/>
</dbReference>
<reference evidence="2" key="1">
    <citation type="journal article" date="2013" name="Nature">
        <title>Draft genome of the wheat A-genome progenitor Triticum urartu.</title>
        <authorList>
            <person name="Ling H.Q."/>
            <person name="Zhao S."/>
            <person name="Liu D."/>
            <person name="Wang J."/>
            <person name="Sun H."/>
            <person name="Zhang C."/>
            <person name="Fan H."/>
            <person name="Li D."/>
            <person name="Dong L."/>
            <person name="Tao Y."/>
            <person name="Gao C."/>
            <person name="Wu H."/>
            <person name="Li Y."/>
            <person name="Cui Y."/>
            <person name="Guo X."/>
            <person name="Zheng S."/>
            <person name="Wang B."/>
            <person name="Yu K."/>
            <person name="Liang Q."/>
            <person name="Yang W."/>
            <person name="Lou X."/>
            <person name="Chen J."/>
            <person name="Feng M."/>
            <person name="Jian J."/>
            <person name="Zhang X."/>
            <person name="Luo G."/>
            <person name="Jiang Y."/>
            <person name="Liu J."/>
            <person name="Wang Z."/>
            <person name="Sha Y."/>
            <person name="Zhang B."/>
            <person name="Wu H."/>
            <person name="Tang D."/>
            <person name="Shen Q."/>
            <person name="Xue P."/>
            <person name="Zou S."/>
            <person name="Wang X."/>
            <person name="Liu X."/>
            <person name="Wang F."/>
            <person name="Yang Y."/>
            <person name="An X."/>
            <person name="Dong Z."/>
            <person name="Zhang K."/>
            <person name="Zhang X."/>
            <person name="Luo M.C."/>
            <person name="Dvorak J."/>
            <person name="Tong Y."/>
            <person name="Wang J."/>
            <person name="Yang H."/>
            <person name="Li Z."/>
            <person name="Wang D."/>
            <person name="Zhang A."/>
            <person name="Wang J."/>
        </authorList>
    </citation>
    <scope>NUCLEOTIDE SEQUENCE</scope>
    <source>
        <strain evidence="2">cv. G1812</strain>
    </source>
</reference>
<reference evidence="1" key="3">
    <citation type="submission" date="2022-06" db="UniProtKB">
        <authorList>
            <consortium name="EnsemblPlants"/>
        </authorList>
    </citation>
    <scope>IDENTIFICATION</scope>
</reference>
<evidence type="ECO:0000313" key="1">
    <source>
        <dbReference type="EnsemblPlants" id="TuG1812G0700003153.01.T01"/>
    </source>
</evidence>
<keyword evidence="2" id="KW-1185">Reference proteome</keyword>
<protein>
    <submittedName>
        <fullName evidence="1">Uncharacterized protein</fullName>
    </submittedName>
</protein>
<accession>A0A8R7V514</accession>